<organism evidence="3 4">
    <name type="scientific">Pseudovibrio ascidiaceicola</name>
    <dbReference type="NCBI Taxonomy" id="285279"/>
    <lineage>
        <taxon>Bacteria</taxon>
        <taxon>Pseudomonadati</taxon>
        <taxon>Pseudomonadota</taxon>
        <taxon>Alphaproteobacteria</taxon>
        <taxon>Hyphomicrobiales</taxon>
        <taxon>Stappiaceae</taxon>
        <taxon>Pseudovibrio</taxon>
    </lineage>
</organism>
<evidence type="ECO:0000259" key="2">
    <source>
        <dbReference type="Pfam" id="PF08327"/>
    </source>
</evidence>
<evidence type="ECO:0000256" key="1">
    <source>
        <dbReference type="ARBA" id="ARBA00006817"/>
    </source>
</evidence>
<dbReference type="InterPro" id="IPR023393">
    <property type="entry name" value="START-like_dom_sf"/>
</dbReference>
<dbReference type="RefSeq" id="WP_093519347.1">
    <property type="nucleotide sequence ID" value="NZ_FOSK01000005.1"/>
</dbReference>
<reference evidence="3 4" key="1">
    <citation type="submission" date="2016-10" db="EMBL/GenBank/DDBJ databases">
        <authorList>
            <person name="Varghese N."/>
            <person name="Submissions S."/>
        </authorList>
    </citation>
    <scope>NUCLEOTIDE SEQUENCE [LARGE SCALE GENOMIC DNA]</scope>
    <source>
        <strain evidence="3 4">DSM 16392</strain>
    </source>
</reference>
<protein>
    <submittedName>
        <fullName evidence="3">Uncharacterized conserved protein YndB, AHSA1/START domain</fullName>
    </submittedName>
</protein>
<comment type="similarity">
    <text evidence="1">Belongs to the AHA1 family.</text>
</comment>
<keyword evidence="4" id="KW-1185">Reference proteome</keyword>
<sequence length="168" mass="19225">MSELPTYVLERTFNAPRELVWRTWTESDLISRWYGPNVESIVHKLDVKQGGLWLHEMKWGDNSNFQRVEYTEVSKPSRLVWLHATSDADWNVIASPMMQDWPRVLLTTVTFEQDGDQTKMRLTWVPHEATDAEVACFEAAIGGMNQGWNAGMALLEDLLAELQASLAT</sequence>
<proteinExistence type="inferred from homology"/>
<name>A0A1I3ZHW0_9HYPH</name>
<feature type="domain" description="Activator of Hsp90 ATPase homologue 1/2-like C-terminal" evidence="2">
    <location>
        <begin position="14"/>
        <end position="159"/>
    </location>
</feature>
<comment type="caution">
    <text evidence="3">The sequence shown here is derived from an EMBL/GenBank/DDBJ whole genome shotgun (WGS) entry which is preliminary data.</text>
</comment>
<evidence type="ECO:0000313" key="4">
    <source>
        <dbReference type="Proteomes" id="UP000199598"/>
    </source>
</evidence>
<gene>
    <name evidence="3" type="ORF">SAMN04488518_105109</name>
</gene>
<accession>A0A1I3ZHW0</accession>
<dbReference type="InterPro" id="IPR013538">
    <property type="entry name" value="ASHA1/2-like_C"/>
</dbReference>
<dbReference type="EMBL" id="FOSK01000005">
    <property type="protein sequence ID" value="SFK43678.1"/>
    <property type="molecule type" value="Genomic_DNA"/>
</dbReference>
<dbReference type="SUPFAM" id="SSF55961">
    <property type="entry name" value="Bet v1-like"/>
    <property type="match status" value="1"/>
</dbReference>
<dbReference type="Gene3D" id="3.30.530.20">
    <property type="match status" value="1"/>
</dbReference>
<dbReference type="CDD" id="cd07814">
    <property type="entry name" value="SRPBCC_CalC_Aha1-like"/>
    <property type="match status" value="1"/>
</dbReference>
<evidence type="ECO:0000313" key="3">
    <source>
        <dbReference type="EMBL" id="SFK43678.1"/>
    </source>
</evidence>
<dbReference type="Proteomes" id="UP000199598">
    <property type="component" value="Unassembled WGS sequence"/>
</dbReference>
<dbReference type="Pfam" id="PF08327">
    <property type="entry name" value="AHSA1"/>
    <property type="match status" value="1"/>
</dbReference>